<evidence type="ECO:0000313" key="2">
    <source>
        <dbReference type="EMBL" id="PKW27176.1"/>
    </source>
</evidence>
<sequence>MVTVVVRLAEIIALKIGAEAQSATGPATPDGVPGHYFVYSPSPASPGLGAVLGNWDGEWYERIAMLGYPRGDEIASANDAYVSGFPPGFPLLARVTTEISGLSFVWSSVLLNTVLSLATVVLLHGLLRSRGLPARVAAVGAAAVSLLPSSPVLVAAYSEPLALLFLVVALRLILEHRYLVAAVAILGLALTRPVAVAFVPVLLIHAVLRFRVDRRLMPARSWATLSVATLVAAASPWVWPRVAVWIYGRSESVANSGASRTDQIASGLGSGYLRTTLDVGGPPALVLLALAFLALVGVPAVVGLRTGWPVELLAWGAAYLAMVIIATPITPGFLRYLVLAAPLFGPLFAAPFARMSRPHLAFVATLTAACLWAQWFWIRYLFILDPAPALLPWSP</sequence>
<evidence type="ECO:0000256" key="1">
    <source>
        <dbReference type="SAM" id="Phobius"/>
    </source>
</evidence>
<dbReference type="EMBL" id="PJNE01000001">
    <property type="protein sequence ID" value="PKW27176.1"/>
    <property type="molecule type" value="Genomic_DNA"/>
</dbReference>
<feature type="transmembrane region" description="Helical" evidence="1">
    <location>
        <begin position="178"/>
        <end position="208"/>
    </location>
</feature>
<proteinExistence type="predicted"/>
<dbReference type="Proteomes" id="UP000233781">
    <property type="component" value="Unassembled WGS sequence"/>
</dbReference>
<keyword evidence="1" id="KW-0812">Transmembrane</keyword>
<feature type="transmembrane region" description="Helical" evidence="1">
    <location>
        <begin position="104"/>
        <end position="124"/>
    </location>
</feature>
<evidence type="ECO:0000313" key="3">
    <source>
        <dbReference type="Proteomes" id="UP000233781"/>
    </source>
</evidence>
<evidence type="ECO:0008006" key="4">
    <source>
        <dbReference type="Google" id="ProtNLM"/>
    </source>
</evidence>
<feature type="transmembrane region" description="Helical" evidence="1">
    <location>
        <begin position="220"/>
        <end position="239"/>
    </location>
</feature>
<feature type="transmembrane region" description="Helical" evidence="1">
    <location>
        <begin position="312"/>
        <end position="330"/>
    </location>
</feature>
<organism evidence="2 3">
    <name type="scientific">Phycicoccus duodecadis</name>
    <dbReference type="NCBI Taxonomy" id="173053"/>
    <lineage>
        <taxon>Bacteria</taxon>
        <taxon>Bacillati</taxon>
        <taxon>Actinomycetota</taxon>
        <taxon>Actinomycetes</taxon>
        <taxon>Micrococcales</taxon>
        <taxon>Intrasporangiaceae</taxon>
        <taxon>Phycicoccus</taxon>
    </lineage>
</organism>
<name>A0A2N3YK00_9MICO</name>
<keyword evidence="1" id="KW-1133">Transmembrane helix</keyword>
<gene>
    <name evidence="2" type="ORF">ATL31_2014</name>
</gene>
<keyword evidence="3" id="KW-1185">Reference proteome</keyword>
<feature type="transmembrane region" description="Helical" evidence="1">
    <location>
        <begin position="360"/>
        <end position="378"/>
    </location>
</feature>
<reference evidence="2 3" key="1">
    <citation type="submission" date="2017-12" db="EMBL/GenBank/DDBJ databases">
        <title>Sequencing the genomes of 1000 Actinobacteria strains.</title>
        <authorList>
            <person name="Klenk H.-P."/>
        </authorList>
    </citation>
    <scope>NUCLEOTIDE SEQUENCE [LARGE SCALE GENOMIC DNA]</scope>
    <source>
        <strain evidence="2 3">DSM 12806</strain>
    </source>
</reference>
<dbReference type="AlphaFoldDB" id="A0A2N3YK00"/>
<feature type="transmembrane region" description="Helical" evidence="1">
    <location>
        <begin position="284"/>
        <end position="305"/>
    </location>
</feature>
<protein>
    <recommendedName>
        <fullName evidence="4">Dolichyl-phosphate-mannose-protein mannosyltransferase</fullName>
    </recommendedName>
</protein>
<accession>A0A2N3YK00</accession>
<keyword evidence="1" id="KW-0472">Membrane</keyword>
<comment type="caution">
    <text evidence="2">The sequence shown here is derived from an EMBL/GenBank/DDBJ whole genome shotgun (WGS) entry which is preliminary data.</text>
</comment>